<dbReference type="InterPro" id="IPR010699">
    <property type="entry name" value="DUF1275"/>
</dbReference>
<dbReference type="KEGG" id="ceu:A7L45_01555"/>
<keyword evidence="1" id="KW-0472">Membrane</keyword>
<dbReference type="PANTHER" id="PTHR37314">
    <property type="entry name" value="SLR0142 PROTEIN"/>
    <property type="match status" value="1"/>
</dbReference>
<keyword evidence="3" id="KW-1185">Reference proteome</keyword>
<evidence type="ECO:0000313" key="3">
    <source>
        <dbReference type="Proteomes" id="UP000182569"/>
    </source>
</evidence>
<feature type="transmembrane region" description="Helical" evidence="1">
    <location>
        <begin position="71"/>
        <end position="94"/>
    </location>
</feature>
<dbReference type="Proteomes" id="UP000182569">
    <property type="component" value="Chromosome"/>
</dbReference>
<evidence type="ECO:0008006" key="4">
    <source>
        <dbReference type="Google" id="ProtNLM"/>
    </source>
</evidence>
<protein>
    <recommendedName>
        <fullName evidence="4">DUF1275 domain-containing protein</fullName>
    </recommendedName>
</protein>
<dbReference type="Pfam" id="PF06912">
    <property type="entry name" value="DUF1275"/>
    <property type="match status" value="1"/>
</dbReference>
<dbReference type="AlphaFoldDB" id="A0A1J0GC36"/>
<feature type="transmembrane region" description="Helical" evidence="1">
    <location>
        <begin position="106"/>
        <end position="125"/>
    </location>
</feature>
<dbReference type="RefSeq" id="WP_071611140.1">
    <property type="nucleotide sequence ID" value="NZ_CP015756.1"/>
</dbReference>
<dbReference type="EMBL" id="CP015756">
    <property type="protein sequence ID" value="APC38843.1"/>
    <property type="molecule type" value="Genomic_DNA"/>
</dbReference>
<keyword evidence="1" id="KW-1133">Transmembrane helix</keyword>
<reference evidence="3" key="1">
    <citation type="journal article" date="2016" name="Front. Microbiol.">
        <title>Complete Genome Sequence of Clostridium estertheticum DSM 8809, a Microbe Identified in Spoiled Vacuum Packed Beef.</title>
        <authorList>
            <person name="Yu Z."/>
            <person name="Gunn L."/>
            <person name="Brennan E."/>
            <person name="Reid R."/>
            <person name="Wall P.G."/>
            <person name="Gaora O.P."/>
            <person name="Hurley D."/>
            <person name="Bolton D."/>
            <person name="Fanning S."/>
        </authorList>
    </citation>
    <scope>NUCLEOTIDE SEQUENCE [LARGE SCALE GENOMIC DNA]</scope>
    <source>
        <strain evidence="3">DSM 8809</strain>
    </source>
</reference>
<evidence type="ECO:0000256" key="1">
    <source>
        <dbReference type="SAM" id="Phobius"/>
    </source>
</evidence>
<evidence type="ECO:0000313" key="2">
    <source>
        <dbReference type="EMBL" id="APC38843.1"/>
    </source>
</evidence>
<gene>
    <name evidence="2" type="ORF">A7L45_01555</name>
</gene>
<dbReference type="PANTHER" id="PTHR37314:SF4">
    <property type="entry name" value="UPF0700 TRANSMEMBRANE PROTEIN YOAK"/>
    <property type="match status" value="1"/>
</dbReference>
<dbReference type="STRING" id="1552.A7L45_01555"/>
<name>A0A1J0GC36_9CLOT</name>
<feature type="transmembrane region" description="Helical" evidence="1">
    <location>
        <begin position="215"/>
        <end position="232"/>
    </location>
</feature>
<keyword evidence="1" id="KW-0812">Transmembrane</keyword>
<proteinExistence type="predicted"/>
<feature type="transmembrane region" description="Helical" evidence="1">
    <location>
        <begin position="188"/>
        <end position="209"/>
    </location>
</feature>
<organism evidence="2 3">
    <name type="scientific">Clostridium estertheticum subsp. estertheticum</name>
    <dbReference type="NCBI Taxonomy" id="1552"/>
    <lineage>
        <taxon>Bacteria</taxon>
        <taxon>Bacillati</taxon>
        <taxon>Bacillota</taxon>
        <taxon>Clostridia</taxon>
        <taxon>Eubacteriales</taxon>
        <taxon>Clostridiaceae</taxon>
        <taxon>Clostridium</taxon>
    </lineage>
</organism>
<sequence length="235" mass="25777">MIKINLNLMQRRIRKLHSQHVIHESFRFGILLAIAGGFLDSYTFIGRGGVFANAQTGNIVLLAIYASKGEWMHAFANIPSIVAFVTGVIVVQTIKNDSSCLFINDWPRVVLIFEIIVLFVIGFIPSTIPNIIVNVTISFVASIQVCSFSKIADSPYSSTMSTGNLRSAAREAYIAFTQKDHEAAIRTIRLFTVVFSFLVGSFLGGILTLNIGVKAIWGAAIIIFSALVLYNINNS</sequence>
<accession>A0A1J0GC36</accession>
<feature type="transmembrane region" description="Helical" evidence="1">
    <location>
        <begin position="21"/>
        <end position="39"/>
    </location>
</feature>